<dbReference type="GO" id="GO:0016791">
    <property type="term" value="F:phosphatase activity"/>
    <property type="evidence" value="ECO:0007669"/>
    <property type="project" value="UniProtKB-ARBA"/>
</dbReference>
<dbReference type="SFLD" id="SFLDS00003">
    <property type="entry name" value="Haloacid_Dehalogenase"/>
    <property type="match status" value="1"/>
</dbReference>
<dbReference type="PANTHER" id="PTHR10000">
    <property type="entry name" value="PHOSPHOSERINE PHOSPHATASE"/>
    <property type="match status" value="1"/>
</dbReference>
<sequence length="277" mass="30138">MSIKLISIDVDGTLINRQGDVTPATRSALQRAADAGIHVTLNTGRPLSESGALLKALPMMRYVVLCTGAEVRDLKTGETIARHGLTNEENRRLYDLLSPLDGMIQIFNEFDGKLYNRAWDLARADRFCPPNLAKMCRETHVAVADLDAFMDGYTGTASKIHLFFPNHEEKLKAAALLEGLPFFVSESVPNDIEVMPLGVDKGTGLSALAAYLNLTPAEVMAVGDGENDLAMLRYAGLSVAMGNACDTVKKTARVVTETNDEDGLAKAVERVLRGEWR</sequence>
<dbReference type="EMBL" id="DVGD01000045">
    <property type="protein sequence ID" value="HIR09072.1"/>
    <property type="molecule type" value="Genomic_DNA"/>
</dbReference>
<dbReference type="AlphaFoldDB" id="A0A9D1D6K6"/>
<dbReference type="NCBIfam" id="TIGR01484">
    <property type="entry name" value="HAD-SF-IIB"/>
    <property type="match status" value="1"/>
</dbReference>
<name>A0A9D1D6K6_9FIRM</name>
<dbReference type="SFLD" id="SFLDG01140">
    <property type="entry name" value="C2.B:_Phosphomannomutase_and_P"/>
    <property type="match status" value="1"/>
</dbReference>
<accession>A0A9D1D6K6</accession>
<evidence type="ECO:0000313" key="2">
    <source>
        <dbReference type="Proteomes" id="UP000824258"/>
    </source>
</evidence>
<proteinExistence type="predicted"/>
<dbReference type="PROSITE" id="PS01229">
    <property type="entry name" value="COF_2"/>
    <property type="match status" value="1"/>
</dbReference>
<dbReference type="NCBIfam" id="TIGR00099">
    <property type="entry name" value="Cof-subfamily"/>
    <property type="match status" value="1"/>
</dbReference>
<dbReference type="InterPro" id="IPR000150">
    <property type="entry name" value="Cof"/>
</dbReference>
<dbReference type="SUPFAM" id="SSF56784">
    <property type="entry name" value="HAD-like"/>
    <property type="match status" value="1"/>
</dbReference>
<dbReference type="GO" id="GO:0000287">
    <property type="term" value="F:magnesium ion binding"/>
    <property type="evidence" value="ECO:0007669"/>
    <property type="project" value="TreeGrafter"/>
</dbReference>
<dbReference type="Gene3D" id="3.40.50.1000">
    <property type="entry name" value="HAD superfamily/HAD-like"/>
    <property type="match status" value="1"/>
</dbReference>
<gene>
    <name evidence="1" type="ORF">IAA70_01565</name>
</gene>
<comment type="caution">
    <text evidence="1">The sequence shown here is derived from an EMBL/GenBank/DDBJ whole genome shotgun (WGS) entry which is preliminary data.</text>
</comment>
<dbReference type="InterPro" id="IPR006379">
    <property type="entry name" value="HAD-SF_hydro_IIB"/>
</dbReference>
<reference evidence="1" key="2">
    <citation type="journal article" date="2021" name="PeerJ">
        <title>Extensive microbial diversity within the chicken gut microbiome revealed by metagenomics and culture.</title>
        <authorList>
            <person name="Gilroy R."/>
            <person name="Ravi A."/>
            <person name="Getino M."/>
            <person name="Pursley I."/>
            <person name="Horton D.L."/>
            <person name="Alikhan N.F."/>
            <person name="Baker D."/>
            <person name="Gharbi K."/>
            <person name="Hall N."/>
            <person name="Watson M."/>
            <person name="Adriaenssens E.M."/>
            <person name="Foster-Nyarko E."/>
            <person name="Jarju S."/>
            <person name="Secka A."/>
            <person name="Antonio M."/>
            <person name="Oren A."/>
            <person name="Chaudhuri R.R."/>
            <person name="La Ragione R."/>
            <person name="Hildebrand F."/>
            <person name="Pallen M.J."/>
        </authorList>
    </citation>
    <scope>NUCLEOTIDE SEQUENCE</scope>
    <source>
        <strain evidence="1">ChiHjej9B8-7071</strain>
    </source>
</reference>
<dbReference type="InterPro" id="IPR023214">
    <property type="entry name" value="HAD_sf"/>
</dbReference>
<dbReference type="Gene3D" id="3.30.1240.10">
    <property type="match status" value="1"/>
</dbReference>
<reference evidence="1" key="1">
    <citation type="submission" date="2020-10" db="EMBL/GenBank/DDBJ databases">
        <authorList>
            <person name="Gilroy R."/>
        </authorList>
    </citation>
    <scope>NUCLEOTIDE SEQUENCE</scope>
    <source>
        <strain evidence="1">ChiHjej9B8-7071</strain>
    </source>
</reference>
<protein>
    <submittedName>
        <fullName evidence="1">HAD family phosphatase</fullName>
    </submittedName>
</protein>
<dbReference type="GO" id="GO:0005829">
    <property type="term" value="C:cytosol"/>
    <property type="evidence" value="ECO:0007669"/>
    <property type="project" value="TreeGrafter"/>
</dbReference>
<dbReference type="InterPro" id="IPR036412">
    <property type="entry name" value="HAD-like_sf"/>
</dbReference>
<dbReference type="PANTHER" id="PTHR10000:SF8">
    <property type="entry name" value="HAD SUPERFAMILY HYDROLASE-LIKE, TYPE 3"/>
    <property type="match status" value="1"/>
</dbReference>
<organism evidence="1 2">
    <name type="scientific">Candidatus Avoscillospira stercoripullorum</name>
    <dbReference type="NCBI Taxonomy" id="2840709"/>
    <lineage>
        <taxon>Bacteria</taxon>
        <taxon>Bacillati</taxon>
        <taxon>Bacillota</taxon>
        <taxon>Clostridia</taxon>
        <taxon>Eubacteriales</taxon>
        <taxon>Oscillospiraceae</taxon>
        <taxon>Oscillospiraceae incertae sedis</taxon>
        <taxon>Candidatus Avoscillospira</taxon>
    </lineage>
</organism>
<dbReference type="Proteomes" id="UP000824258">
    <property type="component" value="Unassembled WGS sequence"/>
</dbReference>
<evidence type="ECO:0000313" key="1">
    <source>
        <dbReference type="EMBL" id="HIR09072.1"/>
    </source>
</evidence>
<dbReference type="Pfam" id="PF08282">
    <property type="entry name" value="Hydrolase_3"/>
    <property type="match status" value="1"/>
</dbReference>
<dbReference type="CDD" id="cd07516">
    <property type="entry name" value="HAD_Pase"/>
    <property type="match status" value="1"/>
</dbReference>